<comment type="caution">
    <text evidence="2">The sequence shown here is derived from an EMBL/GenBank/DDBJ whole genome shotgun (WGS) entry which is preliminary data.</text>
</comment>
<dbReference type="AlphaFoldDB" id="A0A9D2D4G7"/>
<protein>
    <submittedName>
        <fullName evidence="2">TIGR03915 family putative DNA repair protein</fullName>
    </submittedName>
</protein>
<dbReference type="InterPro" id="IPR025404">
    <property type="entry name" value="DUF4130"/>
</dbReference>
<reference evidence="2" key="2">
    <citation type="submission" date="2021-04" db="EMBL/GenBank/DDBJ databases">
        <authorList>
            <person name="Gilroy R."/>
        </authorList>
    </citation>
    <scope>NUCLEOTIDE SEQUENCE</scope>
    <source>
        <strain evidence="2">CHK192-9172</strain>
    </source>
</reference>
<dbReference type="NCBIfam" id="TIGR03915">
    <property type="entry name" value="SAM_7_link_chp"/>
    <property type="match status" value="1"/>
</dbReference>
<dbReference type="EMBL" id="DXCH01000301">
    <property type="protein sequence ID" value="HIZ08492.1"/>
    <property type="molecule type" value="Genomic_DNA"/>
</dbReference>
<evidence type="ECO:0000259" key="1">
    <source>
        <dbReference type="Pfam" id="PF13566"/>
    </source>
</evidence>
<proteinExistence type="predicted"/>
<evidence type="ECO:0000313" key="2">
    <source>
        <dbReference type="EMBL" id="HIZ08492.1"/>
    </source>
</evidence>
<accession>A0A9D2D4G7</accession>
<dbReference type="Proteomes" id="UP000824024">
    <property type="component" value="Unassembled WGS sequence"/>
</dbReference>
<organism evidence="2 3">
    <name type="scientific">Candidatus Eubacterium avistercoris</name>
    <dbReference type="NCBI Taxonomy" id="2838567"/>
    <lineage>
        <taxon>Bacteria</taxon>
        <taxon>Bacillati</taxon>
        <taxon>Bacillota</taxon>
        <taxon>Clostridia</taxon>
        <taxon>Eubacteriales</taxon>
        <taxon>Eubacteriaceae</taxon>
        <taxon>Eubacterium</taxon>
    </lineage>
</organism>
<sequence length="256" mass="30043">MIVFTCEDTFEAMMTCIYEAWSSKAGHKNIKLKTEPIGNLELFCEYRHTDGDMEKCRKVIRAIQQKISRRAYHMVFRCAASEHPEKLDIIYRFLLLGFYYGSRVLSMLSHPAVMAFFELDRKVSNETHLFREFTRFSSSENGVLSALIEPKSNILPLLYPSFEDRMPSENWMITDVNRRLAAVHPAADETYLTSLSADELTLIRQDYFQQDIYTDMWTGFFQNIAIKERKNPACQRTHLPLWYRKYAVEFSPDPDI</sequence>
<reference evidence="2" key="1">
    <citation type="journal article" date="2021" name="PeerJ">
        <title>Extensive microbial diversity within the chicken gut microbiome revealed by metagenomics and culture.</title>
        <authorList>
            <person name="Gilroy R."/>
            <person name="Ravi A."/>
            <person name="Getino M."/>
            <person name="Pursley I."/>
            <person name="Horton D.L."/>
            <person name="Alikhan N.F."/>
            <person name="Baker D."/>
            <person name="Gharbi K."/>
            <person name="Hall N."/>
            <person name="Watson M."/>
            <person name="Adriaenssens E.M."/>
            <person name="Foster-Nyarko E."/>
            <person name="Jarju S."/>
            <person name="Secka A."/>
            <person name="Antonio M."/>
            <person name="Oren A."/>
            <person name="Chaudhuri R.R."/>
            <person name="La Ragione R."/>
            <person name="Hildebrand F."/>
            <person name="Pallen M.J."/>
        </authorList>
    </citation>
    <scope>NUCLEOTIDE SEQUENCE</scope>
    <source>
        <strain evidence="2">CHK192-9172</strain>
    </source>
</reference>
<dbReference type="InterPro" id="IPR023875">
    <property type="entry name" value="DNA_repair_put"/>
</dbReference>
<gene>
    <name evidence="2" type="ORF">IAA08_11240</name>
</gene>
<feature type="domain" description="DUF4130" evidence="1">
    <location>
        <begin position="85"/>
        <end position="249"/>
    </location>
</feature>
<dbReference type="Pfam" id="PF13566">
    <property type="entry name" value="DUF4130"/>
    <property type="match status" value="1"/>
</dbReference>
<evidence type="ECO:0000313" key="3">
    <source>
        <dbReference type="Proteomes" id="UP000824024"/>
    </source>
</evidence>
<name>A0A9D2D4G7_9FIRM</name>